<evidence type="ECO:0000313" key="5">
    <source>
        <dbReference type="EMBL" id="MFC4526741.1"/>
    </source>
</evidence>
<dbReference type="PANTHER" id="PTHR43976:SF16">
    <property type="entry name" value="SHORT-CHAIN DEHYDROGENASE_REDUCTASE FAMILY PROTEIN"/>
    <property type="match status" value="1"/>
</dbReference>
<dbReference type="InterPro" id="IPR057326">
    <property type="entry name" value="KR_dom"/>
</dbReference>
<name>A0ABV9C175_9GAMM</name>
<evidence type="ECO:0000256" key="3">
    <source>
        <dbReference type="RuleBase" id="RU000363"/>
    </source>
</evidence>
<dbReference type="InterPro" id="IPR051911">
    <property type="entry name" value="SDR_oxidoreductase"/>
</dbReference>
<evidence type="ECO:0000256" key="1">
    <source>
        <dbReference type="ARBA" id="ARBA00006484"/>
    </source>
</evidence>
<dbReference type="InterPro" id="IPR036291">
    <property type="entry name" value="NAD(P)-bd_dom_sf"/>
</dbReference>
<dbReference type="Pfam" id="PF00106">
    <property type="entry name" value="adh_short"/>
    <property type="match status" value="1"/>
</dbReference>
<accession>A0ABV9C175</accession>
<sequence length="319" mass="33727">MATTKAAAERLHGVSQTSLNACPLGHAMEHFMSKVWLVTGSASGLGRDIVEAACAAGHKVLATARNTAPLAELCDRYGANILTTQLDVTDEAQAEASVALAVEHFGRLDVLVNNAGYGDVRPFEETSSSDFKTLVDTVFYGVINLTRAALPVMRTQRSGTIMQISSVGGRIGTPGSASYHAAKWAVSGFTESLAQETAPFGVKVVALEPAAIRTNWGTRATRQRPAMLPDYELSVGAAIKSMEGLWGNEPIDPARIAQIVLCLADAERVPAHLLIGSSARDYYAMVEGHRSSEAELWRDVSNSADFGAGSMPPVPAVSA</sequence>
<protein>
    <submittedName>
        <fullName evidence="5">SDR family NAD(P)-dependent oxidoreductase</fullName>
    </submittedName>
</protein>
<dbReference type="InterPro" id="IPR002347">
    <property type="entry name" value="SDR_fam"/>
</dbReference>
<proteinExistence type="inferred from homology"/>
<dbReference type="PRINTS" id="PR00081">
    <property type="entry name" value="GDHRDH"/>
</dbReference>
<keyword evidence="2" id="KW-0560">Oxidoreductase</keyword>
<dbReference type="SUPFAM" id="SSF51735">
    <property type="entry name" value="NAD(P)-binding Rossmann-fold domains"/>
    <property type="match status" value="1"/>
</dbReference>
<dbReference type="CDD" id="cd05374">
    <property type="entry name" value="17beta-HSD-like_SDR_c"/>
    <property type="match status" value="1"/>
</dbReference>
<dbReference type="SMART" id="SM00822">
    <property type="entry name" value="PKS_KR"/>
    <property type="match status" value="1"/>
</dbReference>
<dbReference type="Proteomes" id="UP001595961">
    <property type="component" value="Unassembled WGS sequence"/>
</dbReference>
<dbReference type="EMBL" id="JBHSGA010000016">
    <property type="protein sequence ID" value="MFC4526741.1"/>
    <property type="molecule type" value="Genomic_DNA"/>
</dbReference>
<organism evidence="5 6">
    <name type="scientific">Dyella halodurans</name>
    <dbReference type="NCBI Taxonomy" id="1920171"/>
    <lineage>
        <taxon>Bacteria</taxon>
        <taxon>Pseudomonadati</taxon>
        <taxon>Pseudomonadota</taxon>
        <taxon>Gammaproteobacteria</taxon>
        <taxon>Lysobacterales</taxon>
        <taxon>Rhodanobacteraceae</taxon>
        <taxon>Dyella</taxon>
    </lineage>
</organism>
<evidence type="ECO:0000259" key="4">
    <source>
        <dbReference type="SMART" id="SM00822"/>
    </source>
</evidence>
<dbReference type="Gene3D" id="3.40.50.720">
    <property type="entry name" value="NAD(P)-binding Rossmann-like Domain"/>
    <property type="match status" value="1"/>
</dbReference>
<comment type="similarity">
    <text evidence="1 3">Belongs to the short-chain dehydrogenases/reductases (SDR) family.</text>
</comment>
<gene>
    <name evidence="5" type="ORF">ACFO5W_08835</name>
</gene>
<evidence type="ECO:0000256" key="2">
    <source>
        <dbReference type="ARBA" id="ARBA00023002"/>
    </source>
</evidence>
<reference evidence="6" key="1">
    <citation type="journal article" date="2019" name="Int. J. Syst. Evol. Microbiol.">
        <title>The Global Catalogue of Microorganisms (GCM) 10K type strain sequencing project: providing services to taxonomists for standard genome sequencing and annotation.</title>
        <authorList>
            <consortium name="The Broad Institute Genomics Platform"/>
            <consortium name="The Broad Institute Genome Sequencing Center for Infectious Disease"/>
            <person name="Wu L."/>
            <person name="Ma J."/>
        </authorList>
    </citation>
    <scope>NUCLEOTIDE SEQUENCE [LARGE SCALE GENOMIC DNA]</scope>
    <source>
        <strain evidence="6">CCM 4481</strain>
    </source>
</reference>
<dbReference type="PANTHER" id="PTHR43976">
    <property type="entry name" value="SHORT CHAIN DEHYDROGENASE"/>
    <property type="match status" value="1"/>
</dbReference>
<comment type="caution">
    <text evidence="5">The sequence shown here is derived from an EMBL/GenBank/DDBJ whole genome shotgun (WGS) entry which is preliminary data.</text>
</comment>
<dbReference type="RefSeq" id="WP_266152489.1">
    <property type="nucleotide sequence ID" value="NZ_CP064028.1"/>
</dbReference>
<keyword evidence="6" id="KW-1185">Reference proteome</keyword>
<evidence type="ECO:0000313" key="6">
    <source>
        <dbReference type="Proteomes" id="UP001595961"/>
    </source>
</evidence>
<dbReference type="PRINTS" id="PR00080">
    <property type="entry name" value="SDRFAMILY"/>
</dbReference>
<feature type="domain" description="Ketoreductase" evidence="4">
    <location>
        <begin position="34"/>
        <end position="215"/>
    </location>
</feature>